<dbReference type="GeneID" id="59162875"/>
<dbReference type="PANTHER" id="PTHR33744:SF7">
    <property type="entry name" value="PUCR FAMILY TRANSCRIPTIONAL REGULATOR"/>
    <property type="match status" value="1"/>
</dbReference>
<evidence type="ECO:0008006" key="6">
    <source>
        <dbReference type="Google" id="ProtNLM"/>
    </source>
</evidence>
<name>A0A5P8FHY9_9MICO</name>
<accession>A0A5P8FHY9</accession>
<dbReference type="AlphaFoldDB" id="A0A5P8FHY9"/>
<comment type="similarity">
    <text evidence="1">Belongs to the CdaR family.</text>
</comment>
<evidence type="ECO:0000256" key="1">
    <source>
        <dbReference type="ARBA" id="ARBA00006754"/>
    </source>
</evidence>
<organism evidence="4 5">
    <name type="scientific">Janibacter melonis</name>
    <dbReference type="NCBI Taxonomy" id="262209"/>
    <lineage>
        <taxon>Bacteria</taxon>
        <taxon>Bacillati</taxon>
        <taxon>Actinomycetota</taxon>
        <taxon>Actinomycetes</taxon>
        <taxon>Micrococcales</taxon>
        <taxon>Intrasporangiaceae</taxon>
        <taxon>Janibacter</taxon>
    </lineage>
</organism>
<protein>
    <recommendedName>
        <fullName evidence="6">PucR family transcriptional regulator</fullName>
    </recommendedName>
</protein>
<evidence type="ECO:0000313" key="4">
    <source>
        <dbReference type="EMBL" id="QFQ29097.2"/>
    </source>
</evidence>
<evidence type="ECO:0000313" key="5">
    <source>
        <dbReference type="Proteomes" id="UP000271708"/>
    </source>
</evidence>
<evidence type="ECO:0000259" key="3">
    <source>
        <dbReference type="Pfam" id="PF17853"/>
    </source>
</evidence>
<dbReference type="Pfam" id="PF17853">
    <property type="entry name" value="GGDEF_2"/>
    <property type="match status" value="1"/>
</dbReference>
<dbReference type="InterPro" id="IPR042070">
    <property type="entry name" value="PucR_C-HTH_sf"/>
</dbReference>
<feature type="domain" description="CdaR GGDEF-like" evidence="3">
    <location>
        <begin position="301"/>
        <end position="437"/>
    </location>
</feature>
<feature type="domain" description="PucR C-terminal helix-turn-helix" evidence="2">
    <location>
        <begin position="488"/>
        <end position="544"/>
    </location>
</feature>
<dbReference type="KEGG" id="jme:EEW87_000330"/>
<dbReference type="InterPro" id="IPR025736">
    <property type="entry name" value="PucR_C-HTH_dom"/>
</dbReference>
<dbReference type="InterPro" id="IPR041522">
    <property type="entry name" value="CdaR_GGDEF"/>
</dbReference>
<dbReference type="PANTHER" id="PTHR33744">
    <property type="entry name" value="CARBOHYDRATE DIACID REGULATOR"/>
    <property type="match status" value="1"/>
</dbReference>
<dbReference type="RefSeq" id="WP_163562457.1">
    <property type="nucleotide sequence ID" value="NZ_CAJFZZ010000098.1"/>
</dbReference>
<dbReference type="Proteomes" id="UP000271708">
    <property type="component" value="Chromosome"/>
</dbReference>
<sequence length="561" mass="60519">MRETPVDGAAEQVTLRSVLAEPLLRSACPILDGPDDAVVDWARPALEVLANESDLHRTVVVGDDRDLSPAHLDPLARRGAVAVLVREPDEERWRAAGPGSPLPVVGFRAGASVDAVVRLVAQLALAHESHVLRYATRVHETLAVHLHRGSGVEAICQQLERLTGCAVAFLDATSSLHAVARDQEPWLDSTTAGSIARQVTAHPGRPAPLSSDHHLVHEQQAEAKGIPVHVLSAEVSVAERSEGWLVLVDDDPQPAGHDVATRTIALQQAVGIVATEMLRTRSVERAEERARGNFVHALLHGRFSNSADLSARAAHRRFPVDRRYGVVVLQARGLIADNDSPQRLANMAREALRLRGAEERAALSAVVGDVIAVVREVAPARRSGHDSGTSELAGYATALHRRLQPETDRAILVTYGRPVDGAMRINESYREARIALALAAQLGVGEPAGFTDMRVYATLLDLALDPRGRAYAHELVSPLREASGDLDEAVETYIEAGGNLTQAARDLQVHRNTMLYKLERASKAVAQDLRDPETQFAVWLALKLDLLARTADAVGDSVESG</sequence>
<reference evidence="4 5" key="1">
    <citation type="submission" date="2019-09" db="EMBL/GenBank/DDBJ databases">
        <title>Complete Genome Sequence of Janibacter melonis M714 with both human health impact and industrial applications.</title>
        <authorList>
            <person name="Jin M."/>
            <person name="Zhao Q.R."/>
        </authorList>
    </citation>
    <scope>NUCLEOTIDE SEQUENCE [LARGE SCALE GENOMIC DNA]</scope>
    <source>
        <strain evidence="4 5">M714</strain>
    </source>
</reference>
<proteinExistence type="inferred from homology"/>
<dbReference type="EMBL" id="CP044548">
    <property type="protein sequence ID" value="QFQ29097.2"/>
    <property type="molecule type" value="Genomic_DNA"/>
</dbReference>
<dbReference type="Pfam" id="PF13556">
    <property type="entry name" value="HTH_30"/>
    <property type="match status" value="1"/>
</dbReference>
<dbReference type="Gene3D" id="1.10.10.2840">
    <property type="entry name" value="PucR C-terminal helix-turn-helix domain"/>
    <property type="match status" value="1"/>
</dbReference>
<gene>
    <name evidence="4" type="ORF">EEW87_000330</name>
</gene>
<evidence type="ECO:0000259" key="2">
    <source>
        <dbReference type="Pfam" id="PF13556"/>
    </source>
</evidence>
<dbReference type="InterPro" id="IPR051448">
    <property type="entry name" value="CdaR-like_regulators"/>
</dbReference>